<organism evidence="1 2">
    <name type="scientific">Metabacillus sediminilitoris</name>
    <dbReference type="NCBI Taxonomy" id="2567941"/>
    <lineage>
        <taxon>Bacteria</taxon>
        <taxon>Bacillati</taxon>
        <taxon>Bacillota</taxon>
        <taxon>Bacilli</taxon>
        <taxon>Bacillales</taxon>
        <taxon>Bacillaceae</taxon>
        <taxon>Metabacillus</taxon>
    </lineage>
</organism>
<evidence type="ECO:0000313" key="1">
    <source>
        <dbReference type="EMBL" id="THF82349.1"/>
    </source>
</evidence>
<sequence>MMNFFITSFVFALLFLPSQSLLSANEGKQKSKFFGVGATITEVNTDEYKVETKGEKAGEGIVYTPKK</sequence>
<proteinExistence type="predicted"/>
<name>A0A4S4C570_9BACI</name>
<accession>A0A4S4C570</accession>
<dbReference type="Proteomes" id="UP000310334">
    <property type="component" value="Unassembled WGS sequence"/>
</dbReference>
<protein>
    <submittedName>
        <fullName evidence="1">Uncharacterized protein</fullName>
    </submittedName>
</protein>
<gene>
    <name evidence="1" type="ORF">E6W99_02645</name>
</gene>
<comment type="caution">
    <text evidence="1">The sequence shown here is derived from an EMBL/GenBank/DDBJ whole genome shotgun (WGS) entry which is preliminary data.</text>
</comment>
<dbReference type="RefSeq" id="WP_136351629.1">
    <property type="nucleotide sequence ID" value="NZ_CP046266.1"/>
</dbReference>
<dbReference type="AlphaFoldDB" id="A0A4S4C570"/>
<reference evidence="1 2" key="1">
    <citation type="submission" date="2019-04" db="EMBL/GenBank/DDBJ databases">
        <title>Bacillus sediminilitoris sp. nov., isolated from a tidal flat sediment on the East China Sea.</title>
        <authorList>
            <person name="Wei Y."/>
            <person name="Mao H."/>
            <person name="Fang J."/>
        </authorList>
    </citation>
    <scope>NUCLEOTIDE SEQUENCE [LARGE SCALE GENOMIC DNA]</scope>
    <source>
        <strain evidence="1 2">DSL-17</strain>
    </source>
</reference>
<dbReference type="EMBL" id="SSNT01000002">
    <property type="protein sequence ID" value="THF82349.1"/>
    <property type="molecule type" value="Genomic_DNA"/>
</dbReference>
<evidence type="ECO:0000313" key="2">
    <source>
        <dbReference type="Proteomes" id="UP000310334"/>
    </source>
</evidence>
<keyword evidence="2" id="KW-1185">Reference proteome</keyword>